<feature type="chain" id="PRO_5038087427" evidence="1">
    <location>
        <begin position="28"/>
        <end position="275"/>
    </location>
</feature>
<comment type="caution">
    <text evidence="2">The sequence shown here is derived from an EMBL/GenBank/DDBJ whole genome shotgun (WGS) entry which is preliminary data.</text>
</comment>
<evidence type="ECO:0000313" key="3">
    <source>
        <dbReference type="Proteomes" id="UP000784286"/>
    </source>
</evidence>
<name>A0A948TKH8_9BACT</name>
<reference evidence="2" key="2">
    <citation type="submission" date="2021-04" db="EMBL/GenBank/DDBJ databases">
        <authorList>
            <person name="Gilroy R."/>
        </authorList>
    </citation>
    <scope>NUCLEOTIDE SEQUENCE</scope>
    <source>
        <strain evidence="2">8470</strain>
    </source>
</reference>
<dbReference type="EMBL" id="JAHLFJ010000001">
    <property type="protein sequence ID" value="MBU3854944.1"/>
    <property type="molecule type" value="Genomic_DNA"/>
</dbReference>
<dbReference type="InterPro" id="IPR025634">
    <property type="entry name" value="DUF4292"/>
</dbReference>
<feature type="signal peptide" evidence="1">
    <location>
        <begin position="1"/>
        <end position="27"/>
    </location>
</feature>
<evidence type="ECO:0000313" key="2">
    <source>
        <dbReference type="EMBL" id="MBU3854944.1"/>
    </source>
</evidence>
<dbReference type="AlphaFoldDB" id="A0A948TKH8"/>
<dbReference type="PROSITE" id="PS51257">
    <property type="entry name" value="PROKAR_LIPOPROTEIN"/>
    <property type="match status" value="1"/>
</dbReference>
<proteinExistence type="predicted"/>
<sequence>MKTSFLRYLGIMALVVLAAACSSSRHAGKSQMIGNLKGEEYLEKVIEYVPRWQALTGKVAFSLDMDGKSASLNATLRMKKGEVIQLSVAPLLGIEVARMEITPERILAVDRLHKRYVEISFESLSGMLRTEIDFNALQSLFMNEVFLPGKPQLEAGDVRRFHVFPAGSKAMIVPKSSRALSYQFFTGTESGLLEKTCVGLDGMDGYALEWDYSDFSGLDGKLFPRHIVARVPARNFSLDMKLSRMSVSADWESSSALSSKYRRMELRELLDMLVK</sequence>
<accession>A0A948TKH8</accession>
<gene>
    <name evidence="2" type="ORF">H9928_00025</name>
</gene>
<reference evidence="2" key="1">
    <citation type="journal article" date="2021" name="PeerJ">
        <title>Extensive microbial diversity within the chicken gut microbiome revealed by metagenomics and culture.</title>
        <authorList>
            <person name="Gilroy R."/>
            <person name="Ravi A."/>
            <person name="Getino M."/>
            <person name="Pursley I."/>
            <person name="Horton D.L."/>
            <person name="Alikhan N.F."/>
            <person name="Baker D."/>
            <person name="Gharbi K."/>
            <person name="Hall N."/>
            <person name="Watson M."/>
            <person name="Adriaenssens E.M."/>
            <person name="Foster-Nyarko E."/>
            <person name="Jarju S."/>
            <person name="Secka A."/>
            <person name="Antonio M."/>
            <person name="Oren A."/>
            <person name="Chaudhuri R.R."/>
            <person name="La Ragione R."/>
            <person name="Hildebrand F."/>
            <person name="Pallen M.J."/>
        </authorList>
    </citation>
    <scope>NUCLEOTIDE SEQUENCE</scope>
    <source>
        <strain evidence="2">8470</strain>
    </source>
</reference>
<dbReference type="Proteomes" id="UP000784286">
    <property type="component" value="Unassembled WGS sequence"/>
</dbReference>
<protein>
    <submittedName>
        <fullName evidence="2">DUF4292 domain-containing protein</fullName>
    </submittedName>
</protein>
<dbReference type="Pfam" id="PF14125">
    <property type="entry name" value="DUF4292"/>
    <property type="match status" value="1"/>
</dbReference>
<evidence type="ECO:0000256" key="1">
    <source>
        <dbReference type="SAM" id="SignalP"/>
    </source>
</evidence>
<organism evidence="2 3">
    <name type="scientific">Candidatus Phocaeicola excrementipullorum</name>
    <dbReference type="NCBI Taxonomy" id="2838731"/>
    <lineage>
        <taxon>Bacteria</taxon>
        <taxon>Pseudomonadati</taxon>
        <taxon>Bacteroidota</taxon>
        <taxon>Bacteroidia</taxon>
        <taxon>Bacteroidales</taxon>
        <taxon>Bacteroidaceae</taxon>
        <taxon>Phocaeicola</taxon>
    </lineage>
</organism>
<keyword evidence="1" id="KW-0732">Signal</keyword>